<dbReference type="PROSITE" id="PS51257">
    <property type="entry name" value="PROKAR_LIPOPROTEIN"/>
    <property type="match status" value="1"/>
</dbReference>
<protein>
    <submittedName>
        <fullName evidence="2">ABC transporter substrate-binding protein</fullName>
    </submittedName>
</protein>
<dbReference type="Proteomes" id="UP001596504">
    <property type="component" value="Unassembled WGS sequence"/>
</dbReference>
<dbReference type="PANTHER" id="PTHR43649:SF11">
    <property type="entry name" value="ABC TRANSPORTER SUBSTRATE-BINDING PROTEIN YESO-RELATED"/>
    <property type="match status" value="1"/>
</dbReference>
<proteinExistence type="predicted"/>
<feature type="chain" id="PRO_5046911639" evidence="1">
    <location>
        <begin position="21"/>
        <end position="421"/>
    </location>
</feature>
<dbReference type="InterPro" id="IPR050490">
    <property type="entry name" value="Bact_solute-bd_prot1"/>
</dbReference>
<evidence type="ECO:0000313" key="3">
    <source>
        <dbReference type="Proteomes" id="UP001596504"/>
    </source>
</evidence>
<feature type="signal peptide" evidence="1">
    <location>
        <begin position="1"/>
        <end position="20"/>
    </location>
</feature>
<dbReference type="Gene3D" id="3.40.190.10">
    <property type="entry name" value="Periplasmic binding protein-like II"/>
    <property type="match status" value="2"/>
</dbReference>
<sequence length="421" mass="46421">MRKVGALATALVLLATGCGASGDDGGKVSLRVLWWGSDTRHRMTQEIIAEFEKAHPNIDIQPEFTGWNDYWDRLATNTAAGDMPDIVQHDADYLREYAERGALLELDEYMPDVLDPAALDESVLGTGEVEGKTYAIPTGINAYSVVADPAIFEQAGVPMPDDSSWTWQQFIDTAAQISRNTPEGTYGLQDIGFVDAGIQVFARQRGESLYGAEGKLGVSDETLRDWFQMIVDARDSGAEPPPSRSIEVQSGNVDQSLAATRTGGMGLWWTNQLPTVAELSGRELQLLRFPGESERPGMYLKPSMFWTASSKTEHPEEAAKFIDWMVNNPRPAEIQLSDRGLPINTEVREHVVPQLSPADQQARKFLDEITPQLAPPPKLPPPGSPEVQDILVQINEAVLFDRMSPERAAQEFRKQAENAIS</sequence>
<reference evidence="3" key="1">
    <citation type="journal article" date="2019" name="Int. J. Syst. Evol. Microbiol.">
        <title>The Global Catalogue of Microorganisms (GCM) 10K type strain sequencing project: providing services to taxonomists for standard genome sequencing and annotation.</title>
        <authorList>
            <consortium name="The Broad Institute Genomics Platform"/>
            <consortium name="The Broad Institute Genome Sequencing Center for Infectious Disease"/>
            <person name="Wu L."/>
            <person name="Ma J."/>
        </authorList>
    </citation>
    <scope>NUCLEOTIDE SEQUENCE [LARGE SCALE GENOMIC DNA]</scope>
    <source>
        <strain evidence="3">WLHS5</strain>
    </source>
</reference>
<dbReference type="PANTHER" id="PTHR43649">
    <property type="entry name" value="ARABINOSE-BINDING PROTEIN-RELATED"/>
    <property type="match status" value="1"/>
</dbReference>
<dbReference type="Pfam" id="PF01547">
    <property type="entry name" value="SBP_bac_1"/>
    <property type="match status" value="1"/>
</dbReference>
<gene>
    <name evidence="2" type="ORF">ACFQRI_15420</name>
</gene>
<dbReference type="InterPro" id="IPR006059">
    <property type="entry name" value="SBP"/>
</dbReference>
<dbReference type="EMBL" id="JBHTCJ010000007">
    <property type="protein sequence ID" value="MFC7342792.1"/>
    <property type="molecule type" value="Genomic_DNA"/>
</dbReference>
<accession>A0ABW2LKM5</accession>
<comment type="caution">
    <text evidence="2">The sequence shown here is derived from an EMBL/GenBank/DDBJ whole genome shotgun (WGS) entry which is preliminary data.</text>
</comment>
<organism evidence="2 3">
    <name type="scientific">Saccharopolyspora griseoalba</name>
    <dbReference type="NCBI Taxonomy" id="1431848"/>
    <lineage>
        <taxon>Bacteria</taxon>
        <taxon>Bacillati</taxon>
        <taxon>Actinomycetota</taxon>
        <taxon>Actinomycetes</taxon>
        <taxon>Pseudonocardiales</taxon>
        <taxon>Pseudonocardiaceae</taxon>
        <taxon>Saccharopolyspora</taxon>
    </lineage>
</organism>
<name>A0ABW2LKM5_9PSEU</name>
<evidence type="ECO:0000256" key="1">
    <source>
        <dbReference type="SAM" id="SignalP"/>
    </source>
</evidence>
<keyword evidence="3" id="KW-1185">Reference proteome</keyword>
<dbReference type="RefSeq" id="WP_380669032.1">
    <property type="nucleotide sequence ID" value="NZ_JBHTCJ010000007.1"/>
</dbReference>
<dbReference type="SUPFAM" id="SSF53850">
    <property type="entry name" value="Periplasmic binding protein-like II"/>
    <property type="match status" value="1"/>
</dbReference>
<keyword evidence="1" id="KW-0732">Signal</keyword>
<evidence type="ECO:0000313" key="2">
    <source>
        <dbReference type="EMBL" id="MFC7342792.1"/>
    </source>
</evidence>